<organism evidence="1 2">
    <name type="scientific">Paenibacillus contaminans</name>
    <dbReference type="NCBI Taxonomy" id="450362"/>
    <lineage>
        <taxon>Bacteria</taxon>
        <taxon>Bacillati</taxon>
        <taxon>Bacillota</taxon>
        <taxon>Bacilli</taxon>
        <taxon>Bacillales</taxon>
        <taxon>Paenibacillaceae</taxon>
        <taxon>Paenibacillus</taxon>
    </lineage>
</organism>
<sequence>MLAIRKRPIRDNSKSEFLPADFLLPKDSAISTSHSETNDGKKSVLLVFMTNESMPSVTKPVRIRRFSPRLSTIVPQT</sequence>
<reference evidence="1 2" key="1">
    <citation type="journal article" date="2009" name="Int. J. Syst. Evol. Microbiol.">
        <title>Paenibacillus contaminans sp. nov., isolated from a contaminated laboratory plate.</title>
        <authorList>
            <person name="Chou J.H."/>
            <person name="Lee J.H."/>
            <person name="Lin M.C."/>
            <person name="Chang P.S."/>
            <person name="Arun A.B."/>
            <person name="Young C.C."/>
            <person name="Chen W.M."/>
        </authorList>
    </citation>
    <scope>NUCLEOTIDE SEQUENCE [LARGE SCALE GENOMIC DNA]</scope>
    <source>
        <strain evidence="1 2">CKOBP-6</strain>
    </source>
</reference>
<dbReference type="OrthoDB" id="2609996at2"/>
<dbReference type="AlphaFoldDB" id="A0A329M9S9"/>
<dbReference type="Proteomes" id="UP000250369">
    <property type="component" value="Unassembled WGS sequence"/>
</dbReference>
<accession>A0A329M9S9</accession>
<gene>
    <name evidence="1" type="ORF">DQG23_30335</name>
</gene>
<keyword evidence="2" id="KW-1185">Reference proteome</keyword>
<name>A0A329M9S9_9BACL</name>
<evidence type="ECO:0000313" key="1">
    <source>
        <dbReference type="EMBL" id="RAV15303.1"/>
    </source>
</evidence>
<dbReference type="RefSeq" id="WP_113034787.1">
    <property type="nucleotide sequence ID" value="NZ_QMFB01000024.1"/>
</dbReference>
<evidence type="ECO:0000313" key="2">
    <source>
        <dbReference type="Proteomes" id="UP000250369"/>
    </source>
</evidence>
<protein>
    <submittedName>
        <fullName evidence="1">Uncharacterized protein</fullName>
    </submittedName>
</protein>
<proteinExistence type="predicted"/>
<dbReference type="EMBL" id="QMFB01000024">
    <property type="protein sequence ID" value="RAV15303.1"/>
    <property type="molecule type" value="Genomic_DNA"/>
</dbReference>
<comment type="caution">
    <text evidence="1">The sequence shown here is derived from an EMBL/GenBank/DDBJ whole genome shotgun (WGS) entry which is preliminary data.</text>
</comment>